<sequence length="427" mass="49358">MHPFHIPKQTDVDIVNALGRIRDELNDVWKLTIHVNLPPTGNLVQLNGEIPAEEKSLQFVFNNHSEVIPEFRLQEGNVVVFQIQRKSEVTDNAEIHNNAFNQSKDENQKAQRFVALMSSARKALRALDIEAAFEGEKDTTWNRYRKAQSATLNSLQKATADLILKASEQNARLDEARSKKFSQLEEKLRGEIAEERKTLEEAHQSRLDKLEIKEKAQEKREAEFETKESHYVARQKQAEQIKQVQDWLEEWKLTPGTTKKRRPIAFAYCAALIFTGLLSLYATWHSYNLLQDVDKIASLEWWQWLGIWAKSIFPLAGFITFMIYFIRWSGDWARQHSDEEFRNRTRLVDIGRSSWILEAVRDAQERKSELPPQLLEELSRNLFSHTSRPEGDIHPQAISDLLSNGLTGLRVKTSDGSEVEATRGKLR</sequence>
<proteinExistence type="predicted"/>
<keyword evidence="2" id="KW-1133">Transmembrane helix</keyword>
<organism evidence="3 4">
    <name type="scientific">Coraliomargarita algicola</name>
    <dbReference type="NCBI Taxonomy" id="3092156"/>
    <lineage>
        <taxon>Bacteria</taxon>
        <taxon>Pseudomonadati</taxon>
        <taxon>Verrucomicrobiota</taxon>
        <taxon>Opitutia</taxon>
        <taxon>Puniceicoccales</taxon>
        <taxon>Coraliomargaritaceae</taxon>
        <taxon>Coraliomargarita</taxon>
    </lineage>
</organism>
<accession>A0ABZ0RSD0</accession>
<evidence type="ECO:0000313" key="3">
    <source>
        <dbReference type="EMBL" id="WPJ97807.1"/>
    </source>
</evidence>
<evidence type="ECO:0000313" key="4">
    <source>
        <dbReference type="Proteomes" id="UP001324993"/>
    </source>
</evidence>
<feature type="coiled-coil region" evidence="1">
    <location>
        <begin position="185"/>
        <end position="227"/>
    </location>
</feature>
<gene>
    <name evidence="3" type="ORF">SH580_08790</name>
</gene>
<keyword evidence="2" id="KW-0812">Transmembrane</keyword>
<keyword evidence="4" id="KW-1185">Reference proteome</keyword>
<feature type="transmembrane region" description="Helical" evidence="2">
    <location>
        <begin position="265"/>
        <end position="284"/>
    </location>
</feature>
<reference evidence="3 4" key="1">
    <citation type="submission" date="2023-11" db="EMBL/GenBank/DDBJ databases">
        <title>Coraliomargarita sp. nov., isolated from marine algae.</title>
        <authorList>
            <person name="Lee J.K."/>
            <person name="Baek J.H."/>
            <person name="Kim J.M."/>
            <person name="Choi D.G."/>
            <person name="Jeon C.O."/>
        </authorList>
    </citation>
    <scope>NUCLEOTIDE SEQUENCE [LARGE SCALE GENOMIC DNA]</scope>
    <source>
        <strain evidence="3 4">J2-16</strain>
    </source>
</reference>
<feature type="transmembrane region" description="Helical" evidence="2">
    <location>
        <begin position="304"/>
        <end position="326"/>
    </location>
</feature>
<dbReference type="EMBL" id="CP138858">
    <property type="protein sequence ID" value="WPJ97807.1"/>
    <property type="molecule type" value="Genomic_DNA"/>
</dbReference>
<dbReference type="Proteomes" id="UP001324993">
    <property type="component" value="Chromosome"/>
</dbReference>
<keyword evidence="2" id="KW-0472">Membrane</keyword>
<evidence type="ECO:0000256" key="2">
    <source>
        <dbReference type="SAM" id="Phobius"/>
    </source>
</evidence>
<keyword evidence="1" id="KW-0175">Coiled coil</keyword>
<evidence type="ECO:0000256" key="1">
    <source>
        <dbReference type="SAM" id="Coils"/>
    </source>
</evidence>
<protein>
    <submittedName>
        <fullName evidence="3">Uncharacterized protein</fullName>
    </submittedName>
</protein>
<dbReference type="RefSeq" id="WP_319834628.1">
    <property type="nucleotide sequence ID" value="NZ_CP138858.1"/>
</dbReference>
<name>A0ABZ0RSD0_9BACT</name>